<keyword evidence="1" id="KW-0472">Membrane</keyword>
<keyword evidence="3" id="KW-1185">Reference proteome</keyword>
<evidence type="ECO:0000313" key="3">
    <source>
        <dbReference type="Proteomes" id="UP001412239"/>
    </source>
</evidence>
<proteinExistence type="predicted"/>
<dbReference type="AlphaFoldDB" id="A0A292PNH4"/>
<accession>A0A292PNH4</accession>
<protein>
    <submittedName>
        <fullName evidence="2">Uncharacterized protein</fullName>
    </submittedName>
</protein>
<keyword evidence="1" id="KW-1133">Transmembrane helix</keyword>
<feature type="transmembrane region" description="Helical" evidence="1">
    <location>
        <begin position="66"/>
        <end position="86"/>
    </location>
</feature>
<keyword evidence="1" id="KW-0812">Transmembrane</keyword>
<reference evidence="2" key="1">
    <citation type="submission" date="2015-10" db="EMBL/GenBank/DDBJ databases">
        <authorList>
            <person name="Regsiter A."/>
            <person name="william w."/>
        </authorList>
    </citation>
    <scope>NUCLEOTIDE SEQUENCE</scope>
    <source>
        <strain evidence="2">Montdore</strain>
    </source>
</reference>
<evidence type="ECO:0000313" key="2">
    <source>
        <dbReference type="EMBL" id="CUS09202.1"/>
    </source>
</evidence>
<dbReference type="Proteomes" id="UP001412239">
    <property type="component" value="Unassembled WGS sequence"/>
</dbReference>
<name>A0A292PNH4_9PEZI</name>
<dbReference type="EMBL" id="LN891093">
    <property type="protein sequence ID" value="CUS09202.1"/>
    <property type="molecule type" value="Genomic_DNA"/>
</dbReference>
<organism evidence="2 3">
    <name type="scientific">Tuber aestivum</name>
    <name type="common">summer truffle</name>
    <dbReference type="NCBI Taxonomy" id="59557"/>
    <lineage>
        <taxon>Eukaryota</taxon>
        <taxon>Fungi</taxon>
        <taxon>Dikarya</taxon>
        <taxon>Ascomycota</taxon>
        <taxon>Pezizomycotina</taxon>
        <taxon>Pezizomycetes</taxon>
        <taxon>Pezizales</taxon>
        <taxon>Tuberaceae</taxon>
        <taxon>Tuber</taxon>
    </lineage>
</organism>
<gene>
    <name evidence="2" type="ORF">GSTUAT00006706001</name>
</gene>
<sequence length="141" mass="15558">MTCLGFYSARRPLHSKYWRLFAIDSKSGQINAGGKQDSSTKNHSIKFSKVDTSSSRLEDKINFMKWQVGLIISIAIAFVGAVSPLVQKMGDKFISQAINDVLDSRESISADTAEKKLLHKVPLAGHEERCKAASIMVKDGK</sequence>
<evidence type="ECO:0000256" key="1">
    <source>
        <dbReference type="SAM" id="Phobius"/>
    </source>
</evidence>